<dbReference type="Pfam" id="PF12298">
    <property type="entry name" value="Bot1p"/>
    <property type="match status" value="1"/>
</dbReference>
<keyword evidence="3" id="KW-1185">Reference proteome</keyword>
<sequence length="278" mass="32282">MSKLQRVTSSGLKKIRHFYTQKASNNKAKLGSKRDRSIKNNHKNIQNKKQFDQQSDYIKWLADPLEGGQYLKPSSNVGTNFIHQKDYPFPLNPKFKPLPPLSLQVRKNIGQKWKEGKSLTEISDMFGISVIRVEAVLRLLTLESKWKQEKRTLDSYAQTMHHMLGSATEQSFNEPQFFVFTPSETQNFTLIDENSEFTPEDAADELQRRLYSDLKEKVIQIQSDTLSNKKYGILNQEQKLQKEIINPTLKKNRFDLKVVDSYTGDIWLLSKGLLKQIK</sequence>
<dbReference type="GO" id="GO:0003735">
    <property type="term" value="F:structural constituent of ribosome"/>
    <property type="evidence" value="ECO:0007669"/>
    <property type="project" value="TreeGrafter"/>
</dbReference>
<dbReference type="EMBL" id="CP054548">
    <property type="protein sequence ID" value="QSL67093.1"/>
    <property type="molecule type" value="Genomic_DNA"/>
</dbReference>
<dbReference type="AlphaFoldDB" id="A0A899G2V9"/>
<dbReference type="PANTHER" id="PTHR28158:SF1">
    <property type="entry name" value="SMALL RIBOSOMAL SUBUNIT PROTEIN MS45"/>
    <property type="match status" value="1"/>
</dbReference>
<dbReference type="OrthoDB" id="2093409at2759"/>
<protein>
    <recommendedName>
        <fullName evidence="4">37S ribosomal protein S35, mitochondrial</fullName>
    </recommendedName>
</protein>
<dbReference type="GO" id="GO:0032543">
    <property type="term" value="P:mitochondrial translation"/>
    <property type="evidence" value="ECO:0007669"/>
    <property type="project" value="TreeGrafter"/>
</dbReference>
<evidence type="ECO:0000256" key="1">
    <source>
        <dbReference type="SAM" id="MobiDB-lite"/>
    </source>
</evidence>
<dbReference type="InterPro" id="IPR021036">
    <property type="entry name" value="Ribosomal_mS45"/>
</dbReference>
<dbReference type="GO" id="GO:0005763">
    <property type="term" value="C:mitochondrial small ribosomal subunit"/>
    <property type="evidence" value="ECO:0007669"/>
    <property type="project" value="TreeGrafter"/>
</dbReference>
<organism evidence="2 3">
    <name type="scientific">Pneumocystis wakefieldiae</name>
    <dbReference type="NCBI Taxonomy" id="38082"/>
    <lineage>
        <taxon>Eukaryota</taxon>
        <taxon>Fungi</taxon>
        <taxon>Dikarya</taxon>
        <taxon>Ascomycota</taxon>
        <taxon>Taphrinomycotina</taxon>
        <taxon>Pneumocystomycetes</taxon>
        <taxon>Pneumocystaceae</taxon>
        <taxon>Pneumocystis</taxon>
    </lineage>
</organism>
<evidence type="ECO:0008006" key="4">
    <source>
        <dbReference type="Google" id="ProtNLM"/>
    </source>
</evidence>
<proteinExistence type="predicted"/>
<accession>A0A899G2V9</accession>
<gene>
    <name evidence="2" type="ORF">MERGE_001480</name>
</gene>
<name>A0A899G2V9_9ASCO</name>
<evidence type="ECO:0000313" key="3">
    <source>
        <dbReference type="Proteomes" id="UP000663699"/>
    </source>
</evidence>
<dbReference type="Proteomes" id="UP000663699">
    <property type="component" value="Chromosome 17"/>
</dbReference>
<reference evidence="2" key="1">
    <citation type="submission" date="2020-06" db="EMBL/GenBank/DDBJ databases">
        <title>Genomes of multiple members of Pneumocystis genus reveal paths to human pathogen Pneumocystis jirovecii.</title>
        <authorList>
            <person name="Cisse O.H."/>
            <person name="Ma L."/>
            <person name="Dekker J."/>
            <person name="Khil P."/>
            <person name="Jo J."/>
            <person name="Brenchley J."/>
            <person name="Blair R."/>
            <person name="Pahar B."/>
            <person name="Chabe M."/>
            <person name="Van Rompay K.A."/>
            <person name="Keesler R."/>
            <person name="Sukura A."/>
            <person name="Hirsch V."/>
            <person name="Kutty G."/>
            <person name="Liu Y."/>
            <person name="Peng L."/>
            <person name="Chen J."/>
            <person name="Song J."/>
            <person name="Weissenbacher-Lang C."/>
            <person name="Xu J."/>
            <person name="Upham N.S."/>
            <person name="Stajich J.E."/>
            <person name="Cuomo C.A."/>
            <person name="Cushion M.T."/>
            <person name="Kovacs J.A."/>
        </authorList>
    </citation>
    <scope>NUCLEOTIDE SEQUENCE</scope>
    <source>
        <strain evidence="2">2A</strain>
    </source>
</reference>
<dbReference type="PANTHER" id="PTHR28158">
    <property type="entry name" value="37S RIBOSOMAL PROTEIN S35, MITOCHONDRIAL"/>
    <property type="match status" value="1"/>
</dbReference>
<evidence type="ECO:0000313" key="2">
    <source>
        <dbReference type="EMBL" id="QSL67093.1"/>
    </source>
</evidence>
<feature type="region of interest" description="Disordered" evidence="1">
    <location>
        <begin position="23"/>
        <end position="44"/>
    </location>
</feature>